<evidence type="ECO:0000313" key="10">
    <source>
        <dbReference type="EMBL" id="CAF9936024.1"/>
    </source>
</evidence>
<evidence type="ECO:0000259" key="9">
    <source>
        <dbReference type="Pfam" id="PF07732"/>
    </source>
</evidence>
<evidence type="ECO:0000256" key="4">
    <source>
        <dbReference type="ARBA" id="ARBA00023002"/>
    </source>
</evidence>
<sequence>QERSYDFTIARGTIAPDGYEKDVLLINGQFPGPTIEANWGDIITVTVNNAITGPEEGTALHWHGLIQTDTPWEDGVPAVSQCPIAPGKSLTYSFKADLYGTSWYHSHYSAQYAGGLIGPMIIHGPDSAQYDIDLGPVLLTDYYHKAYYDILEEVMGTNLSLIAPKSVNNLINGKMDYNCSLVTDGTPCTNDAGLAKFQFTTGKAHRLRLINAGAEGIQKFSIDGHTMTVIANDFVPVQPYETELVTLGIGQRTDVIVQATGNPASVYWMRSSISNCSLTIQPDARAIIYYPSAPTYAKPNTTAWIDNTPQCANDPLSSTTPVYPITPTPGPATTITLTIGDTINSTGNFLWTVNSVSFRADYNAPLLLLANAGNTSYPYAPEWNVYNTGNASSVRLVVENNTPAAHPMHLHGHNMYVLDEGTGSWDGSVVNSENPQRRDVQLVQPDGYLVVQYDAVNPGVWPFHCHIAWHVSGGLYINLLELPAEIAEYHPPESSKQTCVDWAAFTNVDVVDQIDSGL</sequence>
<keyword evidence="2" id="KW-0479">Metal-binding</keyword>
<dbReference type="InterPro" id="IPR045087">
    <property type="entry name" value="Cu-oxidase_fam"/>
</dbReference>
<dbReference type="CDD" id="cd13901">
    <property type="entry name" value="CuRO_3_MaLCC_like"/>
    <property type="match status" value="1"/>
</dbReference>
<evidence type="ECO:0000259" key="8">
    <source>
        <dbReference type="Pfam" id="PF07731"/>
    </source>
</evidence>
<dbReference type="PROSITE" id="PS00080">
    <property type="entry name" value="MULTICOPPER_OXIDASE2"/>
    <property type="match status" value="1"/>
</dbReference>
<dbReference type="PROSITE" id="PS00079">
    <property type="entry name" value="MULTICOPPER_OXIDASE1"/>
    <property type="match status" value="1"/>
</dbReference>
<evidence type="ECO:0000313" key="11">
    <source>
        <dbReference type="Proteomes" id="UP000664203"/>
    </source>
</evidence>
<dbReference type="InterPro" id="IPR011706">
    <property type="entry name" value="Cu-oxidase_C"/>
</dbReference>
<name>A0A8H3IZT6_9LECA</name>
<feature type="non-terminal residue" evidence="10">
    <location>
        <position position="1"/>
    </location>
</feature>
<feature type="domain" description="Plastocyanin-like" evidence="7">
    <location>
        <begin position="136"/>
        <end position="290"/>
    </location>
</feature>
<proteinExistence type="inferred from homology"/>
<dbReference type="Pfam" id="PF07731">
    <property type="entry name" value="Cu-oxidase_2"/>
    <property type="match status" value="1"/>
</dbReference>
<keyword evidence="5" id="KW-0186">Copper</keyword>
<protein>
    <recommendedName>
        <fullName evidence="12">Laccase</fullName>
    </recommendedName>
</protein>
<evidence type="ECO:0000256" key="1">
    <source>
        <dbReference type="ARBA" id="ARBA00010609"/>
    </source>
</evidence>
<evidence type="ECO:0000256" key="6">
    <source>
        <dbReference type="ARBA" id="ARBA00023180"/>
    </source>
</evidence>
<dbReference type="InterPro" id="IPR008972">
    <property type="entry name" value="Cupredoxin"/>
</dbReference>
<dbReference type="CDD" id="cd13854">
    <property type="entry name" value="CuRO_1_MaLCC_like"/>
    <property type="match status" value="1"/>
</dbReference>
<feature type="domain" description="Plastocyanin-like" evidence="9">
    <location>
        <begin position="9"/>
        <end position="125"/>
    </location>
</feature>
<keyword evidence="4" id="KW-0560">Oxidoreductase</keyword>
<keyword evidence="6" id="KW-0325">Glycoprotein</keyword>
<feature type="domain" description="Plastocyanin-like" evidence="8">
    <location>
        <begin position="374"/>
        <end position="483"/>
    </location>
</feature>
<dbReference type="InterPro" id="IPR033138">
    <property type="entry name" value="Cu_oxidase_CS"/>
</dbReference>
<dbReference type="PANTHER" id="PTHR11709">
    <property type="entry name" value="MULTI-COPPER OXIDASE"/>
    <property type="match status" value="1"/>
</dbReference>
<dbReference type="Gene3D" id="2.60.40.420">
    <property type="entry name" value="Cupredoxins - blue copper proteins"/>
    <property type="match status" value="3"/>
</dbReference>
<dbReference type="PANTHER" id="PTHR11709:SF145">
    <property type="entry name" value="LCC1"/>
    <property type="match status" value="1"/>
</dbReference>
<dbReference type="GO" id="GO:0016491">
    <property type="term" value="F:oxidoreductase activity"/>
    <property type="evidence" value="ECO:0007669"/>
    <property type="project" value="UniProtKB-KW"/>
</dbReference>
<keyword evidence="11" id="KW-1185">Reference proteome</keyword>
<evidence type="ECO:0000256" key="3">
    <source>
        <dbReference type="ARBA" id="ARBA00022737"/>
    </source>
</evidence>
<dbReference type="InterPro" id="IPR002355">
    <property type="entry name" value="Cu_oxidase_Cu_BS"/>
</dbReference>
<evidence type="ECO:0000259" key="7">
    <source>
        <dbReference type="Pfam" id="PF00394"/>
    </source>
</evidence>
<dbReference type="FunFam" id="2.60.40.420:FF:000038">
    <property type="entry name" value="Extracellular dihydrogeodin oxidase/laccase"/>
    <property type="match status" value="1"/>
</dbReference>
<dbReference type="InterPro" id="IPR001117">
    <property type="entry name" value="Cu-oxidase_2nd"/>
</dbReference>
<organism evidence="10 11">
    <name type="scientific">Alectoria fallacina</name>
    <dbReference type="NCBI Taxonomy" id="1903189"/>
    <lineage>
        <taxon>Eukaryota</taxon>
        <taxon>Fungi</taxon>
        <taxon>Dikarya</taxon>
        <taxon>Ascomycota</taxon>
        <taxon>Pezizomycotina</taxon>
        <taxon>Lecanoromycetes</taxon>
        <taxon>OSLEUM clade</taxon>
        <taxon>Lecanoromycetidae</taxon>
        <taxon>Lecanorales</taxon>
        <taxon>Lecanorineae</taxon>
        <taxon>Parmeliaceae</taxon>
        <taxon>Alectoria</taxon>
    </lineage>
</organism>
<accession>A0A8H3IZT6</accession>
<dbReference type="AlphaFoldDB" id="A0A8H3IZT6"/>
<evidence type="ECO:0008006" key="12">
    <source>
        <dbReference type="Google" id="ProtNLM"/>
    </source>
</evidence>
<dbReference type="InterPro" id="IPR011707">
    <property type="entry name" value="Cu-oxidase-like_N"/>
</dbReference>
<dbReference type="SUPFAM" id="SSF49503">
    <property type="entry name" value="Cupredoxins"/>
    <property type="match status" value="3"/>
</dbReference>
<dbReference type="Pfam" id="PF00394">
    <property type="entry name" value="Cu-oxidase"/>
    <property type="match status" value="1"/>
</dbReference>
<evidence type="ECO:0000256" key="5">
    <source>
        <dbReference type="ARBA" id="ARBA00023008"/>
    </source>
</evidence>
<dbReference type="GO" id="GO:0005507">
    <property type="term" value="F:copper ion binding"/>
    <property type="evidence" value="ECO:0007669"/>
    <property type="project" value="InterPro"/>
</dbReference>
<dbReference type="OrthoDB" id="2121828at2759"/>
<gene>
    <name evidence="10" type="ORF">ALECFALPRED_006666</name>
</gene>
<comment type="similarity">
    <text evidence="1">Belongs to the multicopper oxidase family.</text>
</comment>
<comment type="caution">
    <text evidence="10">The sequence shown here is derived from an EMBL/GenBank/DDBJ whole genome shotgun (WGS) entry which is preliminary data.</text>
</comment>
<dbReference type="EMBL" id="CAJPDR010000427">
    <property type="protein sequence ID" value="CAF9936024.1"/>
    <property type="molecule type" value="Genomic_DNA"/>
</dbReference>
<dbReference type="Proteomes" id="UP000664203">
    <property type="component" value="Unassembled WGS sequence"/>
</dbReference>
<dbReference type="FunFam" id="2.60.40.420:FF:000021">
    <property type="entry name" value="Extracellular dihydrogeodin oxidase/laccase"/>
    <property type="match status" value="1"/>
</dbReference>
<dbReference type="CDD" id="cd13880">
    <property type="entry name" value="CuRO_2_MaLCC_like"/>
    <property type="match status" value="1"/>
</dbReference>
<evidence type="ECO:0000256" key="2">
    <source>
        <dbReference type="ARBA" id="ARBA00022723"/>
    </source>
</evidence>
<reference evidence="10" key="1">
    <citation type="submission" date="2021-03" db="EMBL/GenBank/DDBJ databases">
        <authorList>
            <person name="Tagirdzhanova G."/>
        </authorList>
    </citation>
    <scope>NUCLEOTIDE SEQUENCE</scope>
</reference>
<keyword evidence="3" id="KW-0677">Repeat</keyword>
<dbReference type="Pfam" id="PF07732">
    <property type="entry name" value="Cu-oxidase_3"/>
    <property type="match status" value="1"/>
</dbReference>